<feature type="compositionally biased region" description="Low complexity" evidence="6">
    <location>
        <begin position="1254"/>
        <end position="1263"/>
    </location>
</feature>
<feature type="compositionally biased region" description="Low complexity" evidence="6">
    <location>
        <begin position="549"/>
        <end position="577"/>
    </location>
</feature>
<feature type="compositionally biased region" description="Acidic residues" evidence="6">
    <location>
        <begin position="1038"/>
        <end position="1064"/>
    </location>
</feature>
<feature type="compositionally biased region" description="Gly residues" evidence="6">
    <location>
        <begin position="1562"/>
        <end position="1585"/>
    </location>
</feature>
<sequence>MERMWRKVNHSLRSTKSQSQQQQSNVTSGCSGAGTTATSIACGASGGLAATPHSTDTINSAGGFGDAQLVVAVQGLPSAAATSAGAVVTAACTTTATVTATVGSNATGRRLASIGQTLPVSGACKSLSQHVLQTRTASSERRRRRRRKSRPRRGGGMGAVTSCVGDPSGDNMSSSGGFYTLKDHHQYHRHGHHGHGAVGGGGSSSSRRLFATSAPSGTVMMYPNPQRAPTLTAAVGSGSGCGDAVGGGPIAVASAGAGAVAQPDISLRQRAVAKLRMFNFHLNWDLHMTHCKPCGPRLSGSGNIITRRLCRNRRREDNELYRSNSFKFERFERKECLEELSNTLQKQIAICDDYSLPVDFVKKRPSSFDPCLAEAIPSNPEHWIVASPQQTECLPFGEAQQATQQLAAAAVPPLPIPLATLPIQQAAIAATSSAAAAAQQQQLQLNNNNNNTHIGNQSVHQQQHHNKTSNNNNTLPVGAQQVQHQQPQQRATLQHPPLPNSNIKQASVKLIEGYSDPKDTRHHSSNSHHRKVYHKKVKRRTAPSHNRHQQQQQQQQKLQHTLPTPRSSQQQQQQLQRHSTYNNNNDHQYQRKDKRNSHYDSESSAPKSSDEEADIDEEADQPQKQQSQPKQQQQQQAPSQTETSGTTPGAVLNSPDSISDDLVRPLPPQLQRSPRKLTVAPAAEYGKRQPSPYYYSDLLKSRDKDKDRDREKAKKEAKQKCRQSTASESPQQRTELPCLPGGYRKSSSLDVRQQEHGEEPPSPAVGDSNEDNENKEKKANNDDKADDHDHGQRKKEADQQEEEPTEENDRLEEEEKSGEPTGGDQSTPKRYSFTEEGVHIIRCETPSTSTSEESDCSECLKRREWHARALALVRKTCNVQPRHQSQSHPSPSTSSELQLQLQHCDAGEGELLKCCPPLPANATNPTAATSAESSPPMPPHRLLGPAAVCGACIATTQAGGGGGSGAAGRLSDEPEEELEEYFRPRSIFYVHPHGVHECAECAPIPIPIPLPLPLPLVRSEKLLLSGRSASQSVNTLYGDDEREEEDDDVDADADEGEEEDDPDSDIMANRRRQIYETAFDCKIAKSDDDLDEVDRITNHSVLLQLSNGNSETVEAAAAKAKSRLECKRTKNSKNQALQEQNSDGHAHVQVHHVQAELGNMQLEGDHQNQNQSTNPAAAVGTVASGASASSTQQLPVRGYTPSPPSTAPLPMKFPGKQERYMNSIKSAPNLPATNPAHPRLRDLRLPLQAMRLHQQQQQPQPQQLCASSNDNSLTDSAYVNPPSTNSNSASAGASASASVSVTASASAAARRPRSFVLESGRVLELRRSAQPHPQQQRQHHHHHHHHAAGVSAGRRTRHGHGQRQGQAQGPNYSSTESIATSSSGGSMESLRSSTSEGNRSTSSSESRHSSSLSSHSSESGSSSVAYPLRPAPLLLHSKLHILSPISDKSSQEPASVSASEQSQQPSQSQPQATSQEQQEALVPGTSAVATSAPFSSRQQRNQRGGGAAPNKALLHLADELLGSDSGISLHSREEGKPLPALAVQRLTLPKLQLIGAEPVSQGAGGGSSAAGSSGTGTTTGAGGASGSANVGIPQELRDLPFDMPKLRRRKTLQQEAACTSGSATSVDLGELPFDMPKLRRRLRANQAEINNLLMHSTESSGISQASSSHSMREDKKLASKIDTALFRQNLTLNLSEPRQAAKQFGSLDLRGLNSAKELNINICQGYVTAVDLIDVSIPLERQGWYHGAITRIEAETTLRPLSEGSFLVRNCESTKQDYSLSLKGAKGFMHMRIQRNETGQYILGQFSRPFDTVPDMIRHFCLNRLPVRGAEHMCLIEPVIAQLL</sequence>
<feature type="region of interest" description="Disordered" evidence="6">
    <location>
        <begin position="1029"/>
        <end position="1067"/>
    </location>
</feature>
<feature type="region of interest" description="Disordered" evidence="6">
    <location>
        <begin position="515"/>
        <end position="835"/>
    </location>
</feature>
<reference evidence="8 9" key="1">
    <citation type="submission" date="2024-02" db="EMBL/GenBank/DDBJ databases">
        <title>A chromosome-level genome assembly of Drosophila madeirensis, a fruit fly species endemic to Madeira island.</title>
        <authorList>
            <person name="Tomihara K."/>
            <person name="Llopart A."/>
            <person name="Yamamoto D."/>
        </authorList>
    </citation>
    <scope>NUCLEOTIDE SEQUENCE [LARGE SCALE GENOMIC DNA]</scope>
    <source>
        <strain evidence="8 9">RF1</strain>
    </source>
</reference>
<dbReference type="SUPFAM" id="SSF55550">
    <property type="entry name" value="SH2 domain"/>
    <property type="match status" value="1"/>
</dbReference>
<feature type="region of interest" description="Disordered" evidence="6">
    <location>
        <begin position="878"/>
        <end position="900"/>
    </location>
</feature>
<dbReference type="PROSITE" id="PS50001">
    <property type="entry name" value="SH2"/>
    <property type="match status" value="1"/>
</dbReference>
<feature type="region of interest" description="Disordered" evidence="6">
    <location>
        <begin position="1"/>
        <end position="32"/>
    </location>
</feature>
<dbReference type="CDD" id="cd09945">
    <property type="entry name" value="SH2_SHB_SHD_SHE_SHF_like"/>
    <property type="match status" value="1"/>
</dbReference>
<dbReference type="FunFam" id="3.30.505.10:FF:000058">
    <property type="entry name" value="SH2 domain-containing adapter protein D"/>
    <property type="match status" value="1"/>
</dbReference>
<feature type="compositionally biased region" description="Polar residues" evidence="6">
    <location>
        <begin position="578"/>
        <end position="587"/>
    </location>
</feature>
<accession>A0AAU9G6B6</accession>
<feature type="region of interest" description="Disordered" evidence="6">
    <location>
        <begin position="1180"/>
        <end position="1214"/>
    </location>
</feature>
<feature type="compositionally biased region" description="Low complexity" evidence="6">
    <location>
        <begin position="1363"/>
        <end position="1423"/>
    </location>
</feature>
<evidence type="ECO:0000313" key="8">
    <source>
        <dbReference type="EMBL" id="BFG03056.1"/>
    </source>
</evidence>
<dbReference type="GO" id="GO:0001784">
    <property type="term" value="F:phosphotyrosine residue binding"/>
    <property type="evidence" value="ECO:0007669"/>
    <property type="project" value="TreeGrafter"/>
</dbReference>
<feature type="compositionally biased region" description="Low complexity" evidence="6">
    <location>
        <begin position="883"/>
        <end position="895"/>
    </location>
</feature>
<comment type="function">
    <text evidence="3">May function as an adapter protein.</text>
</comment>
<evidence type="ECO:0000256" key="3">
    <source>
        <dbReference type="ARBA" id="ARBA00057390"/>
    </source>
</evidence>
<feature type="compositionally biased region" description="Low complexity" evidence="6">
    <location>
        <begin position="1180"/>
        <end position="1191"/>
    </location>
</feature>
<evidence type="ECO:0000256" key="2">
    <source>
        <dbReference type="ARBA" id="ARBA00022999"/>
    </source>
</evidence>
<feature type="compositionally biased region" description="Basic residues" evidence="6">
    <location>
        <begin position="141"/>
        <end position="153"/>
    </location>
</feature>
<feature type="compositionally biased region" description="Polar residues" evidence="6">
    <location>
        <begin position="1264"/>
        <end position="1277"/>
    </location>
</feature>
<feature type="region of interest" description="Disordered" evidence="6">
    <location>
        <begin position="1252"/>
        <end position="1291"/>
    </location>
</feature>
<feature type="domain" description="SH2" evidence="7">
    <location>
        <begin position="1744"/>
        <end position="1839"/>
    </location>
</feature>
<dbReference type="SMART" id="SM00252">
    <property type="entry name" value="SH2"/>
    <property type="match status" value="1"/>
</dbReference>
<dbReference type="PANTHER" id="PTHR15127">
    <property type="entry name" value="HEAVYWEIGHT, ISOFORM A"/>
    <property type="match status" value="1"/>
</dbReference>
<keyword evidence="1" id="KW-0597">Phosphoprotein</keyword>
<feature type="compositionally biased region" description="Low complexity" evidence="6">
    <location>
        <begin position="622"/>
        <end position="640"/>
    </location>
</feature>
<evidence type="ECO:0000256" key="6">
    <source>
        <dbReference type="SAM" id="MobiDB-lite"/>
    </source>
</evidence>
<dbReference type="PROSITE" id="PS51257">
    <property type="entry name" value="PROKAR_LIPOPROTEIN"/>
    <property type="match status" value="1"/>
</dbReference>
<feature type="compositionally biased region" description="Basic and acidic residues" evidence="6">
    <location>
        <begin position="588"/>
        <end position="601"/>
    </location>
</feature>
<proteinExistence type="predicted"/>
<organism evidence="8 9">
    <name type="scientific">Drosophila madeirensis</name>
    <name type="common">Fruit fly</name>
    <dbReference type="NCBI Taxonomy" id="30013"/>
    <lineage>
        <taxon>Eukaryota</taxon>
        <taxon>Metazoa</taxon>
        <taxon>Ecdysozoa</taxon>
        <taxon>Arthropoda</taxon>
        <taxon>Hexapoda</taxon>
        <taxon>Insecta</taxon>
        <taxon>Pterygota</taxon>
        <taxon>Neoptera</taxon>
        <taxon>Endopterygota</taxon>
        <taxon>Diptera</taxon>
        <taxon>Brachycera</taxon>
        <taxon>Muscomorpha</taxon>
        <taxon>Ephydroidea</taxon>
        <taxon>Drosophilidae</taxon>
        <taxon>Drosophila</taxon>
        <taxon>Sophophora</taxon>
    </lineage>
</organism>
<keyword evidence="2 5" id="KW-0727">SH2 domain</keyword>
<evidence type="ECO:0000259" key="7">
    <source>
        <dbReference type="PROSITE" id="PS50001"/>
    </source>
</evidence>
<evidence type="ECO:0000313" key="9">
    <source>
        <dbReference type="Proteomes" id="UP001500889"/>
    </source>
</evidence>
<dbReference type="PANTHER" id="PTHR15127:SF32">
    <property type="entry name" value="HEAVYWEIGHT, ISOFORM A"/>
    <property type="match status" value="1"/>
</dbReference>
<gene>
    <name evidence="8" type="ORF">DMAD_02402</name>
</gene>
<feature type="region of interest" description="Disordered" evidence="6">
    <location>
        <begin position="959"/>
        <end position="978"/>
    </location>
</feature>
<evidence type="ECO:0000256" key="4">
    <source>
        <dbReference type="ARBA" id="ARBA00074794"/>
    </source>
</evidence>
<dbReference type="EMBL" id="AP029266">
    <property type="protein sequence ID" value="BFG03056.1"/>
    <property type="molecule type" value="Genomic_DNA"/>
</dbReference>
<feature type="compositionally biased region" description="Polar residues" evidence="6">
    <location>
        <begin position="722"/>
        <end position="734"/>
    </location>
</feature>
<feature type="compositionally biased region" description="Acidic residues" evidence="6">
    <location>
        <begin position="611"/>
        <end position="620"/>
    </location>
</feature>
<feature type="compositionally biased region" description="Low complexity" evidence="6">
    <location>
        <begin position="17"/>
        <end position="32"/>
    </location>
</feature>
<feature type="region of interest" description="Disordered" evidence="6">
    <location>
        <begin position="1559"/>
        <end position="1596"/>
    </location>
</feature>
<name>A0AAU9G6B6_DROMD</name>
<feature type="compositionally biased region" description="Low complexity" evidence="6">
    <location>
        <begin position="1451"/>
        <end position="1480"/>
    </location>
</feature>
<dbReference type="InterPro" id="IPR000980">
    <property type="entry name" value="SH2"/>
</dbReference>
<dbReference type="Pfam" id="PF00017">
    <property type="entry name" value="SH2"/>
    <property type="match status" value="1"/>
</dbReference>
<keyword evidence="9" id="KW-1185">Reference proteome</keyword>
<feature type="compositionally biased region" description="Basic residues" evidence="6">
    <location>
        <begin position="1"/>
        <end position="10"/>
    </location>
</feature>
<dbReference type="InterPro" id="IPR051846">
    <property type="entry name" value="SH2_domain_adapters"/>
</dbReference>
<protein>
    <recommendedName>
        <fullName evidence="4">SH2 domain-containing adapter protein D</fullName>
    </recommendedName>
</protein>
<feature type="compositionally biased region" description="Acidic residues" evidence="6">
    <location>
        <begin position="799"/>
        <end position="816"/>
    </location>
</feature>
<evidence type="ECO:0000256" key="1">
    <source>
        <dbReference type="ARBA" id="ARBA00022553"/>
    </source>
</evidence>
<dbReference type="InterPro" id="IPR036860">
    <property type="entry name" value="SH2_dom_sf"/>
</dbReference>
<feature type="region of interest" description="Disordered" evidence="6">
    <location>
        <begin position="1328"/>
        <end position="1424"/>
    </location>
</feature>
<feature type="compositionally biased region" description="Basic residues" evidence="6">
    <location>
        <begin position="520"/>
        <end position="548"/>
    </location>
</feature>
<feature type="compositionally biased region" description="Polar residues" evidence="6">
    <location>
        <begin position="1487"/>
        <end position="1502"/>
    </location>
</feature>
<feature type="compositionally biased region" description="Basic residues" evidence="6">
    <location>
        <begin position="1337"/>
        <end position="1347"/>
    </location>
</feature>
<dbReference type="Proteomes" id="UP001500889">
    <property type="component" value="Chromosome A"/>
</dbReference>
<feature type="region of interest" description="Disordered" evidence="6">
    <location>
        <begin position="1446"/>
        <end position="1508"/>
    </location>
</feature>
<feature type="region of interest" description="Disordered" evidence="6">
    <location>
        <begin position="126"/>
        <end position="167"/>
    </location>
</feature>
<feature type="region of interest" description="Disordered" evidence="6">
    <location>
        <begin position="447"/>
        <end position="501"/>
    </location>
</feature>
<feature type="compositionally biased region" description="Basic and acidic residues" evidence="6">
    <location>
        <begin position="772"/>
        <end position="798"/>
    </location>
</feature>
<evidence type="ECO:0000256" key="5">
    <source>
        <dbReference type="PROSITE-ProRule" id="PRU00191"/>
    </source>
</evidence>
<feature type="compositionally biased region" description="Basic and acidic residues" evidence="6">
    <location>
        <begin position="699"/>
        <end position="719"/>
    </location>
</feature>
<dbReference type="Gene3D" id="3.30.505.10">
    <property type="entry name" value="SH2 domain"/>
    <property type="match status" value="1"/>
</dbReference>
<feature type="compositionally biased region" description="Low complexity" evidence="6">
    <location>
        <begin position="480"/>
        <end position="489"/>
    </location>
</feature>